<proteinExistence type="predicted"/>
<name>A0ABV2CRR9_9RHOO</name>
<dbReference type="EMBL" id="JBEWLZ010000006">
    <property type="protein sequence ID" value="MET1490595.1"/>
    <property type="molecule type" value="Genomic_DNA"/>
</dbReference>
<comment type="caution">
    <text evidence="1">The sequence shown here is derived from an EMBL/GenBank/DDBJ whole genome shotgun (WGS) entry which is preliminary data.</text>
</comment>
<reference evidence="1 2" key="1">
    <citation type="submission" date="2024-07" db="EMBL/GenBank/DDBJ databases">
        <title>Uliginosibacterium paludis KCTC:42655.</title>
        <authorList>
            <person name="Kim M.K."/>
        </authorList>
    </citation>
    <scope>NUCLEOTIDE SEQUENCE [LARGE SCALE GENOMIC DNA]</scope>
    <source>
        <strain evidence="1 2">KCTC 42655</strain>
    </source>
</reference>
<gene>
    <name evidence="1" type="ORF">ABVT11_12230</name>
</gene>
<dbReference type="InterPro" id="IPR009822">
    <property type="entry name" value="YaeQ"/>
</dbReference>
<evidence type="ECO:0000313" key="1">
    <source>
        <dbReference type="EMBL" id="MET1490595.1"/>
    </source>
</evidence>
<dbReference type="PANTHER" id="PTHR38784">
    <property type="entry name" value="SUCROSE PHOSPHORYLASE"/>
    <property type="match status" value="1"/>
</dbReference>
<dbReference type="PANTHER" id="PTHR38784:SF1">
    <property type="entry name" value="SUCROSE PHOSPHORYLASE"/>
    <property type="match status" value="1"/>
</dbReference>
<dbReference type="SUPFAM" id="SSF52980">
    <property type="entry name" value="Restriction endonuclease-like"/>
    <property type="match status" value="1"/>
</dbReference>
<dbReference type="CDD" id="cd22368">
    <property type="entry name" value="YaeQ-like"/>
    <property type="match status" value="1"/>
</dbReference>
<dbReference type="SMART" id="SM01322">
    <property type="entry name" value="YaeQ"/>
    <property type="match status" value="1"/>
</dbReference>
<dbReference type="Proteomes" id="UP001548590">
    <property type="component" value="Unassembled WGS sequence"/>
</dbReference>
<keyword evidence="2" id="KW-1185">Reference proteome</keyword>
<dbReference type="InterPro" id="IPR038590">
    <property type="entry name" value="YaeQ_sf"/>
</dbReference>
<evidence type="ECO:0000313" key="2">
    <source>
        <dbReference type="Proteomes" id="UP001548590"/>
    </source>
</evidence>
<dbReference type="Pfam" id="PF07152">
    <property type="entry name" value="YaeQ"/>
    <property type="match status" value="1"/>
</dbReference>
<sequence>MALRSTVFKAEVGISDLDRHYYQTHSLVLARHPSETDERMMVRLLAFVLNASETLEFGRGISSEDDPALWDRDLTGAVQHWIEVGQPDERLLRRACGRADRVSVYAYGRGLDQWWQQNAAALERQDKLTVWKLEAADCAALAALAGRGMQIQSTIQDGQLMLSAGDDTLQIEPLRLTPER</sequence>
<dbReference type="InterPro" id="IPR011335">
    <property type="entry name" value="Restrct_endonuc-II-like"/>
</dbReference>
<accession>A0ABV2CRR9</accession>
<dbReference type="Gene3D" id="3.10.640.10">
    <property type="entry name" value="Restriction endonuclease-like alpha-beta roll domain"/>
    <property type="match status" value="1"/>
</dbReference>
<dbReference type="RefSeq" id="WP_345927690.1">
    <property type="nucleotide sequence ID" value="NZ_JBDIVF010000004.1"/>
</dbReference>
<protein>
    <submittedName>
        <fullName evidence="1">YaeQ family protein</fullName>
    </submittedName>
</protein>
<organism evidence="1 2">
    <name type="scientific">Uliginosibacterium paludis</name>
    <dbReference type="NCBI Taxonomy" id="1615952"/>
    <lineage>
        <taxon>Bacteria</taxon>
        <taxon>Pseudomonadati</taxon>
        <taxon>Pseudomonadota</taxon>
        <taxon>Betaproteobacteria</taxon>
        <taxon>Rhodocyclales</taxon>
        <taxon>Zoogloeaceae</taxon>
        <taxon>Uliginosibacterium</taxon>
    </lineage>
</organism>
<dbReference type="PIRSF" id="PIRSF011484">
    <property type="entry name" value="YaeQ"/>
    <property type="match status" value="1"/>
</dbReference>